<evidence type="ECO:0000256" key="8">
    <source>
        <dbReference type="ARBA" id="ARBA00022927"/>
    </source>
</evidence>
<feature type="domain" description="AAA+ ATPase" evidence="15">
    <location>
        <begin position="176"/>
        <end position="310"/>
    </location>
</feature>
<keyword evidence="5" id="KW-1003">Cell membrane</keyword>
<evidence type="ECO:0000256" key="9">
    <source>
        <dbReference type="ARBA" id="ARBA00023134"/>
    </source>
</evidence>
<gene>
    <name evidence="17" type="primary">flhF</name>
    <name evidence="17" type="ORF">CaldiYA01_04410</name>
</gene>
<evidence type="ECO:0000256" key="11">
    <source>
        <dbReference type="ARBA" id="ARBA00023225"/>
    </source>
</evidence>
<dbReference type="InterPro" id="IPR027417">
    <property type="entry name" value="P-loop_NTPase"/>
</dbReference>
<keyword evidence="4" id="KW-0813">Transport</keyword>
<dbReference type="CDD" id="cd17873">
    <property type="entry name" value="FlhF"/>
    <property type="match status" value="1"/>
</dbReference>
<evidence type="ECO:0000259" key="16">
    <source>
        <dbReference type="SMART" id="SM00962"/>
    </source>
</evidence>
<evidence type="ECO:0000256" key="6">
    <source>
        <dbReference type="ARBA" id="ARBA00022741"/>
    </source>
</evidence>
<evidence type="ECO:0000313" key="18">
    <source>
        <dbReference type="Proteomes" id="UP000663623"/>
    </source>
</evidence>
<evidence type="ECO:0000259" key="15">
    <source>
        <dbReference type="SMART" id="SM00382"/>
    </source>
</evidence>
<dbReference type="EMBL" id="AP024480">
    <property type="protein sequence ID" value="BCS80481.1"/>
    <property type="molecule type" value="Genomic_DNA"/>
</dbReference>
<keyword evidence="11" id="KW-1006">Bacterial flagellum protein export</keyword>
<keyword evidence="17" id="KW-0966">Cell projection</keyword>
<feature type="coiled-coil region" evidence="14">
    <location>
        <begin position="74"/>
        <end position="104"/>
    </location>
</feature>
<keyword evidence="6" id="KW-0547">Nucleotide-binding</keyword>
<keyword evidence="18" id="KW-1185">Reference proteome</keyword>
<dbReference type="SUPFAM" id="SSF52540">
    <property type="entry name" value="P-loop containing nucleoside triphosphate hydrolases"/>
    <property type="match status" value="1"/>
</dbReference>
<dbReference type="SMART" id="SM00382">
    <property type="entry name" value="AAA"/>
    <property type="match status" value="1"/>
</dbReference>
<comment type="function">
    <text evidence="12">Necessary for flagellar biosynthesis. May be involved in translocation of the flagellum.</text>
</comment>
<keyword evidence="10" id="KW-0472">Membrane</keyword>
<evidence type="ECO:0000256" key="10">
    <source>
        <dbReference type="ARBA" id="ARBA00023136"/>
    </source>
</evidence>
<evidence type="ECO:0000256" key="13">
    <source>
        <dbReference type="NCBIfam" id="TIGR03499"/>
    </source>
</evidence>
<evidence type="ECO:0000256" key="2">
    <source>
        <dbReference type="ARBA" id="ARBA00008531"/>
    </source>
</evidence>
<dbReference type="RefSeq" id="WP_207180877.1">
    <property type="nucleotide sequence ID" value="NZ_AP024480.1"/>
</dbReference>
<dbReference type="InterPro" id="IPR020006">
    <property type="entry name" value="FlhF"/>
</dbReference>
<keyword evidence="8" id="KW-0653">Protein transport</keyword>
<evidence type="ECO:0000256" key="4">
    <source>
        <dbReference type="ARBA" id="ARBA00022448"/>
    </source>
</evidence>
<organism evidence="17 18">
    <name type="scientific">Caldicellulosiruptor diazotrophicus</name>
    <dbReference type="NCBI Taxonomy" id="2806205"/>
    <lineage>
        <taxon>Bacteria</taxon>
        <taxon>Bacillati</taxon>
        <taxon>Bacillota</taxon>
        <taxon>Bacillota incertae sedis</taxon>
        <taxon>Caldicellulosiruptorales</taxon>
        <taxon>Caldicellulosiruptoraceae</taxon>
        <taxon>Caldicellulosiruptor</taxon>
    </lineage>
</organism>
<dbReference type="InterPro" id="IPR000897">
    <property type="entry name" value="SRP54_GTPase_dom"/>
</dbReference>
<evidence type="ECO:0000313" key="17">
    <source>
        <dbReference type="EMBL" id="BCS80481.1"/>
    </source>
</evidence>
<evidence type="ECO:0000256" key="7">
    <source>
        <dbReference type="ARBA" id="ARBA00022795"/>
    </source>
</evidence>
<proteinExistence type="inferred from homology"/>
<keyword evidence="17" id="KW-0969">Cilium</keyword>
<dbReference type="NCBIfam" id="TIGR03499">
    <property type="entry name" value="FlhF"/>
    <property type="match status" value="1"/>
</dbReference>
<keyword evidence="17" id="KW-0282">Flagellum</keyword>
<evidence type="ECO:0000256" key="1">
    <source>
        <dbReference type="ARBA" id="ARBA00004413"/>
    </source>
</evidence>
<name>A0ABN6E554_9FIRM</name>
<evidence type="ECO:0000256" key="3">
    <source>
        <dbReference type="ARBA" id="ARBA00014919"/>
    </source>
</evidence>
<dbReference type="PANTHER" id="PTHR43134">
    <property type="entry name" value="SIGNAL RECOGNITION PARTICLE RECEPTOR SUBUNIT ALPHA"/>
    <property type="match status" value="1"/>
</dbReference>
<dbReference type="InterPro" id="IPR003593">
    <property type="entry name" value="AAA+_ATPase"/>
</dbReference>
<dbReference type="Proteomes" id="UP000663623">
    <property type="component" value="Chromosome"/>
</dbReference>
<reference evidence="17 18" key="1">
    <citation type="submission" date="2021-02" db="EMBL/GenBank/DDBJ databases">
        <title>Nitrogen-fixing ability and nitrogen fixation related genes of thermophilic fermentative bacteria in the genus Caldicellulosiruptor.</title>
        <authorList>
            <person name="Chen Y."/>
            <person name="Nishihara A."/>
            <person name="Haruta S."/>
        </authorList>
    </citation>
    <scope>NUCLEOTIDE SEQUENCE [LARGE SCALE GENOMIC DNA]</scope>
    <source>
        <strain evidence="17 18">YA01</strain>
    </source>
</reference>
<dbReference type="Gene3D" id="1.20.120.1380">
    <property type="entry name" value="Flagellar FlhF biosynthesis protein, N domain"/>
    <property type="match status" value="1"/>
</dbReference>
<evidence type="ECO:0000256" key="14">
    <source>
        <dbReference type="SAM" id="Coils"/>
    </source>
</evidence>
<keyword evidence="7" id="KW-1005">Bacterial flagellum biogenesis</keyword>
<feature type="domain" description="SRP54-type proteins GTP-binding" evidence="16">
    <location>
        <begin position="177"/>
        <end position="368"/>
    </location>
</feature>
<comment type="similarity">
    <text evidence="2">Belongs to the GTP-binding SRP family.</text>
</comment>
<keyword evidence="9" id="KW-0342">GTP-binding</keyword>
<dbReference type="PANTHER" id="PTHR43134:SF3">
    <property type="entry name" value="FLAGELLAR BIOSYNTHESIS PROTEIN FLHF"/>
    <property type="match status" value="1"/>
</dbReference>
<dbReference type="Pfam" id="PF00448">
    <property type="entry name" value="SRP54"/>
    <property type="match status" value="1"/>
</dbReference>
<dbReference type="Gene3D" id="3.40.50.300">
    <property type="entry name" value="P-loop containing nucleotide triphosphate hydrolases"/>
    <property type="match status" value="1"/>
</dbReference>
<evidence type="ECO:0000256" key="5">
    <source>
        <dbReference type="ARBA" id="ARBA00022475"/>
    </source>
</evidence>
<comment type="subcellular location">
    <subcellularLocation>
        <location evidence="1">Cell membrane</location>
        <topology evidence="1">Peripheral membrane protein</topology>
        <orientation evidence="1">Cytoplasmic side</orientation>
    </subcellularLocation>
</comment>
<dbReference type="InterPro" id="IPR047040">
    <property type="entry name" value="FlhF__GTPase_dom"/>
</dbReference>
<evidence type="ECO:0000256" key="12">
    <source>
        <dbReference type="ARBA" id="ARBA00025337"/>
    </source>
</evidence>
<protein>
    <recommendedName>
        <fullName evidence="3 13">Flagellar biosynthesis protein FlhF</fullName>
    </recommendedName>
</protein>
<dbReference type="SMART" id="SM00962">
    <property type="entry name" value="SRP54"/>
    <property type="match status" value="1"/>
</dbReference>
<sequence length="372" mass="42061">MRIKRYLAHDMQEALMRIKADLGKDAVILSTKKVKQKGLFGFFKKPLIEVTAACEDEKITKKEEDSIKQESLALSLQITQIKELERKIDSLEKALKEVIKKEQEEGITQTKELSKKNFIDIMRENLIKNGVENEIIDVLLSNLSGEASINSVVNNIYKEIKNMLGAAAPLSFNSKIPKIMFFVGPTGVGKTTTIAKIAAKLMFEDGKKVGFITADTYRIAAVEQLKTYAEIMNIKTKVWYEVDEYDRIIENFSDSDVVLVDTAGRSHKNHEHMNELKAFVAKANPDEVFLLLSATTQPAVFKEVVNTYSFLNDYKVIITKVDEVSTYGNILNIRYFTQKPIAYITTGQNVPDDIEQFNPEQFAKLIIGSKVL</sequence>
<keyword evidence="14" id="KW-0175">Coiled coil</keyword>
<accession>A0ABN6E554</accession>